<evidence type="ECO:0000256" key="1">
    <source>
        <dbReference type="SAM" id="MobiDB-lite"/>
    </source>
</evidence>
<feature type="compositionally biased region" description="Basic and acidic residues" evidence="1">
    <location>
        <begin position="21"/>
        <end position="30"/>
    </location>
</feature>
<dbReference type="RefSeq" id="WP_073387926.1">
    <property type="nucleotide sequence ID" value="NZ_FQVU01000002.1"/>
</dbReference>
<proteinExistence type="predicted"/>
<protein>
    <submittedName>
        <fullName evidence="2">Uncharacterized protein</fullName>
    </submittedName>
</protein>
<dbReference type="Proteomes" id="UP000186132">
    <property type="component" value="Unassembled WGS sequence"/>
</dbReference>
<dbReference type="STRING" id="1206085.SAMN05443575_1344"/>
<keyword evidence="3" id="KW-1185">Reference proteome</keyword>
<organism evidence="2 3">
    <name type="scientific">Jatrophihabitans endophyticus</name>
    <dbReference type="NCBI Taxonomy" id="1206085"/>
    <lineage>
        <taxon>Bacteria</taxon>
        <taxon>Bacillati</taxon>
        <taxon>Actinomycetota</taxon>
        <taxon>Actinomycetes</taxon>
        <taxon>Jatrophihabitantales</taxon>
        <taxon>Jatrophihabitantaceae</taxon>
        <taxon>Jatrophihabitans</taxon>
    </lineage>
</organism>
<evidence type="ECO:0000313" key="2">
    <source>
        <dbReference type="EMBL" id="SHG09144.1"/>
    </source>
</evidence>
<feature type="region of interest" description="Disordered" evidence="1">
    <location>
        <begin position="1"/>
        <end position="44"/>
    </location>
</feature>
<reference evidence="2 3" key="1">
    <citation type="submission" date="2016-11" db="EMBL/GenBank/DDBJ databases">
        <authorList>
            <person name="Jaros S."/>
            <person name="Januszkiewicz K."/>
            <person name="Wedrychowicz H."/>
        </authorList>
    </citation>
    <scope>NUCLEOTIDE SEQUENCE [LARGE SCALE GENOMIC DNA]</scope>
    <source>
        <strain evidence="2 3">DSM 45627</strain>
    </source>
</reference>
<evidence type="ECO:0000313" key="3">
    <source>
        <dbReference type="Proteomes" id="UP000186132"/>
    </source>
</evidence>
<accession>A0A1M5GZI0</accession>
<name>A0A1M5GZI0_9ACTN</name>
<sequence length="79" mass="8713">MSEPPDKRRGQAQPRPASSTDADHHADTAKDAATPATRQPSTFGLTPRELYLEAVTLFANGVPLEEIRQMIMLPDEVLR</sequence>
<dbReference type="AlphaFoldDB" id="A0A1M5GZI0"/>
<dbReference type="EMBL" id="FQVU01000002">
    <property type="protein sequence ID" value="SHG09144.1"/>
    <property type="molecule type" value="Genomic_DNA"/>
</dbReference>
<gene>
    <name evidence="2" type="ORF">SAMN05443575_1344</name>
</gene>